<evidence type="ECO:0000256" key="7">
    <source>
        <dbReference type="SAM" id="MobiDB-lite"/>
    </source>
</evidence>
<evidence type="ECO:0000256" key="5">
    <source>
        <dbReference type="ARBA" id="ARBA00023136"/>
    </source>
</evidence>
<evidence type="ECO:0000256" key="2">
    <source>
        <dbReference type="ARBA" id="ARBA00022692"/>
    </source>
</evidence>
<evidence type="ECO:0000313" key="10">
    <source>
        <dbReference type="Proteomes" id="UP000694255"/>
    </source>
</evidence>
<keyword evidence="4 6" id="KW-1133">Transmembrane helix</keyword>
<dbReference type="Proteomes" id="UP000694255">
    <property type="component" value="Unassembled WGS sequence"/>
</dbReference>
<keyword evidence="3 6" id="KW-0256">Endoplasmic reticulum</keyword>
<proteinExistence type="predicted"/>
<dbReference type="InterPro" id="IPR045064">
    <property type="entry name" value="Reticulon-like"/>
</dbReference>
<sequence>MTSTTSSTTPSCCTKGSECDLLTWKDPIKTGKLFGSIIIGLTIFKTINLINVLFHFGYIALLIVAAAEYSTKLITGNGIISKYKPTCSCAEKFNQSILPHLSIISVKLESQFKKVIFAEDVECTLKAAGVFYIFYKLTSWFSIFTLVTTATVLLFTLPFIYTTYKKEIDAAVANFSACAKSKISEVTSTIQETAKPHIETLIKKTGPVGEFIQSKIHTRTAGSTVKDSKDSVFATATGGAAAAAAKPKSSEPADVFSDLKSSATATGSSQFPNIPSSSTSEVRSKVEDVEDETEKLL</sequence>
<feature type="compositionally biased region" description="Polar residues" evidence="7">
    <location>
        <begin position="262"/>
        <end position="281"/>
    </location>
</feature>
<evidence type="ECO:0000256" key="4">
    <source>
        <dbReference type="ARBA" id="ARBA00022989"/>
    </source>
</evidence>
<dbReference type="PANTHER" id="PTHR10994">
    <property type="entry name" value="RETICULON"/>
    <property type="match status" value="1"/>
</dbReference>
<feature type="compositionally biased region" description="Acidic residues" evidence="7">
    <location>
        <begin position="288"/>
        <end position="297"/>
    </location>
</feature>
<comment type="caution">
    <text evidence="9">The sequence shown here is derived from an EMBL/GenBank/DDBJ whole genome shotgun (WGS) entry which is preliminary data.</text>
</comment>
<dbReference type="RefSeq" id="XP_049265334.1">
    <property type="nucleotide sequence ID" value="XM_049405063.1"/>
</dbReference>
<keyword evidence="2 6" id="KW-0812">Transmembrane</keyword>
<feature type="transmembrane region" description="Helical" evidence="6">
    <location>
        <begin position="33"/>
        <end position="66"/>
    </location>
</feature>
<keyword evidence="10" id="KW-1185">Reference proteome</keyword>
<feature type="domain" description="Reticulon" evidence="8">
    <location>
        <begin position="18"/>
        <end position="206"/>
    </location>
</feature>
<evidence type="ECO:0000256" key="1">
    <source>
        <dbReference type="ARBA" id="ARBA00004477"/>
    </source>
</evidence>
<protein>
    <recommendedName>
        <fullName evidence="6">Reticulon-like protein</fullName>
    </recommendedName>
</protein>
<dbReference type="AlphaFoldDB" id="A0A8J5US45"/>
<dbReference type="GO" id="GO:0009617">
    <property type="term" value="P:response to bacterium"/>
    <property type="evidence" value="ECO:0007669"/>
    <property type="project" value="InterPro"/>
</dbReference>
<name>A0A8J5US45_9ASCO</name>
<feature type="transmembrane region" description="Helical" evidence="6">
    <location>
        <begin position="140"/>
        <end position="161"/>
    </location>
</feature>
<dbReference type="PANTHER" id="PTHR10994:SF193">
    <property type="entry name" value="RETICULON-LIKE PROTEIN"/>
    <property type="match status" value="1"/>
</dbReference>
<reference evidence="9 10" key="1">
    <citation type="journal article" date="2021" name="DNA Res.">
        <title>Genome analysis of Candida subhashii reveals its hybrid nature and dual mitochondrial genome conformations.</title>
        <authorList>
            <person name="Mixao V."/>
            <person name="Hegedusova E."/>
            <person name="Saus E."/>
            <person name="Pryszcz L.P."/>
            <person name="Cillingova A."/>
            <person name="Nosek J."/>
            <person name="Gabaldon T."/>
        </authorList>
    </citation>
    <scope>NUCLEOTIDE SEQUENCE [LARGE SCALE GENOMIC DNA]</scope>
    <source>
        <strain evidence="9 10">CBS 10753</strain>
    </source>
</reference>
<evidence type="ECO:0000313" key="9">
    <source>
        <dbReference type="EMBL" id="KAG7665102.1"/>
    </source>
</evidence>
<evidence type="ECO:0000256" key="3">
    <source>
        <dbReference type="ARBA" id="ARBA00022824"/>
    </source>
</evidence>
<dbReference type="InterPro" id="IPR003388">
    <property type="entry name" value="Reticulon"/>
</dbReference>
<comment type="subcellular location">
    <subcellularLocation>
        <location evidence="1 6">Endoplasmic reticulum membrane</location>
        <topology evidence="1 6">Multi-pass membrane protein</topology>
    </subcellularLocation>
</comment>
<dbReference type="OrthoDB" id="567788at2759"/>
<dbReference type="Pfam" id="PF02453">
    <property type="entry name" value="Reticulon"/>
    <property type="match status" value="1"/>
</dbReference>
<dbReference type="EMBL" id="JAGSYN010000053">
    <property type="protein sequence ID" value="KAG7665102.1"/>
    <property type="molecule type" value="Genomic_DNA"/>
</dbReference>
<keyword evidence="5 6" id="KW-0472">Membrane</keyword>
<dbReference type="PROSITE" id="PS50845">
    <property type="entry name" value="RETICULON"/>
    <property type="match status" value="1"/>
</dbReference>
<dbReference type="GeneID" id="73468212"/>
<feature type="region of interest" description="Disordered" evidence="7">
    <location>
        <begin position="262"/>
        <end position="297"/>
    </location>
</feature>
<dbReference type="GO" id="GO:0005789">
    <property type="term" value="C:endoplasmic reticulum membrane"/>
    <property type="evidence" value="ECO:0007669"/>
    <property type="project" value="UniProtKB-SubCell"/>
</dbReference>
<gene>
    <name evidence="9" type="ORF">J8A68_001411</name>
</gene>
<evidence type="ECO:0000259" key="8">
    <source>
        <dbReference type="PROSITE" id="PS50845"/>
    </source>
</evidence>
<accession>A0A8J5US45</accession>
<evidence type="ECO:0000256" key="6">
    <source>
        <dbReference type="RuleBase" id="RU363132"/>
    </source>
</evidence>
<organism evidence="9 10">
    <name type="scientific">[Candida] subhashii</name>
    <dbReference type="NCBI Taxonomy" id="561895"/>
    <lineage>
        <taxon>Eukaryota</taxon>
        <taxon>Fungi</taxon>
        <taxon>Dikarya</taxon>
        <taxon>Ascomycota</taxon>
        <taxon>Saccharomycotina</taxon>
        <taxon>Pichiomycetes</taxon>
        <taxon>Debaryomycetaceae</taxon>
        <taxon>Spathaspora</taxon>
    </lineage>
</organism>